<proteinExistence type="predicted"/>
<evidence type="ECO:0000256" key="2">
    <source>
        <dbReference type="ARBA" id="ARBA00023239"/>
    </source>
</evidence>
<keyword evidence="5" id="KW-1185">Reference proteome</keyword>
<dbReference type="InterPro" id="IPR050197">
    <property type="entry name" value="Aldolase_class_II_sugar_metab"/>
</dbReference>
<reference evidence="4 5" key="1">
    <citation type="journal article" date="2015" name="Stand. Genomic Sci.">
        <title>Genomic Encyclopedia of Bacterial and Archaeal Type Strains, Phase III: the genomes of soil and plant-associated and newly described type strains.</title>
        <authorList>
            <person name="Whitman W.B."/>
            <person name="Woyke T."/>
            <person name="Klenk H.P."/>
            <person name="Zhou Y."/>
            <person name="Lilburn T.G."/>
            <person name="Beck B.J."/>
            <person name="De Vos P."/>
            <person name="Vandamme P."/>
            <person name="Eisen J.A."/>
            <person name="Garrity G."/>
            <person name="Hugenholtz P."/>
            <person name="Kyrpides N.C."/>
        </authorList>
    </citation>
    <scope>NUCLEOTIDE SEQUENCE [LARGE SCALE GENOMIC DNA]</scope>
    <source>
        <strain evidence="4 5">RF6</strain>
    </source>
</reference>
<dbReference type="OrthoDB" id="9774430at2"/>
<dbReference type="EMBL" id="SHKI01000003">
    <property type="protein sequence ID" value="RZT66839.1"/>
    <property type="molecule type" value="Genomic_DNA"/>
</dbReference>
<keyword evidence="1" id="KW-0479">Metal-binding</keyword>
<dbReference type="Pfam" id="PF00596">
    <property type="entry name" value="Aldolase_II"/>
    <property type="match status" value="1"/>
</dbReference>
<dbReference type="GO" id="GO:0019323">
    <property type="term" value="P:pentose catabolic process"/>
    <property type="evidence" value="ECO:0007669"/>
    <property type="project" value="TreeGrafter"/>
</dbReference>
<dbReference type="Proteomes" id="UP000291832">
    <property type="component" value="Unassembled WGS sequence"/>
</dbReference>
<dbReference type="RefSeq" id="WP_130453177.1">
    <property type="nucleotide sequence ID" value="NZ_QYAG01000001.1"/>
</dbReference>
<name>A0A4V6MD50_9MICO</name>
<dbReference type="GO" id="GO:0016832">
    <property type="term" value="F:aldehyde-lyase activity"/>
    <property type="evidence" value="ECO:0007669"/>
    <property type="project" value="TreeGrafter"/>
</dbReference>
<accession>A0A4V6MD50</accession>
<organism evidence="4 5">
    <name type="scientific">Leucobacter luti</name>
    <dbReference type="NCBI Taxonomy" id="340320"/>
    <lineage>
        <taxon>Bacteria</taxon>
        <taxon>Bacillati</taxon>
        <taxon>Actinomycetota</taxon>
        <taxon>Actinomycetes</taxon>
        <taxon>Micrococcales</taxon>
        <taxon>Microbacteriaceae</taxon>
        <taxon>Leucobacter</taxon>
    </lineage>
</organism>
<dbReference type="SUPFAM" id="SSF53639">
    <property type="entry name" value="AraD/HMP-PK domain-like"/>
    <property type="match status" value="1"/>
</dbReference>
<keyword evidence="2" id="KW-0456">Lyase</keyword>
<feature type="domain" description="Class II aldolase/adducin N-terminal" evidence="3">
    <location>
        <begin position="10"/>
        <end position="219"/>
    </location>
</feature>
<dbReference type="PANTHER" id="PTHR22789:SF0">
    <property type="entry name" value="3-OXO-TETRONATE 4-PHOSPHATE DECARBOXYLASE-RELATED"/>
    <property type="match status" value="1"/>
</dbReference>
<dbReference type="GO" id="GO:0005829">
    <property type="term" value="C:cytosol"/>
    <property type="evidence" value="ECO:0007669"/>
    <property type="project" value="TreeGrafter"/>
</dbReference>
<evidence type="ECO:0000313" key="5">
    <source>
        <dbReference type="Proteomes" id="UP000291832"/>
    </source>
</evidence>
<dbReference type="AlphaFoldDB" id="A0A4V6MD50"/>
<evidence type="ECO:0000256" key="1">
    <source>
        <dbReference type="ARBA" id="ARBA00022723"/>
    </source>
</evidence>
<evidence type="ECO:0000313" key="4">
    <source>
        <dbReference type="EMBL" id="RZT66839.1"/>
    </source>
</evidence>
<gene>
    <name evidence="4" type="ORF">EV139_0966</name>
</gene>
<dbReference type="SMART" id="SM01007">
    <property type="entry name" value="Aldolase_II"/>
    <property type="match status" value="1"/>
</dbReference>
<evidence type="ECO:0000259" key="3">
    <source>
        <dbReference type="SMART" id="SM01007"/>
    </source>
</evidence>
<comment type="caution">
    <text evidence="4">The sequence shown here is derived from an EMBL/GenBank/DDBJ whole genome shotgun (WGS) entry which is preliminary data.</text>
</comment>
<dbReference type="InterPro" id="IPR001303">
    <property type="entry name" value="Aldolase_II/adducin_N"/>
</dbReference>
<sequence length="253" mass="27171">MSETATARIDEIVELTRRAGDPEQAFAILAEGNTSIRTAPDRMLVKATGSSMSGATSESFVEVDLPAFWAAIDEGPADDAHVRELFARATTWGSGRPSVESLLHAVCQRLDGVDAVVHTHPVPVNTLLCSDQAELLVAGSLFPDQIVVMGRHALLVPYVDPGLPLARAVAAALDTHLREHGERPRVIYLRNHGMFALAETAEEAVSITEMAVKSARVLTGALTIGAPVFLTEEHADRIDTRPDELLRRSLLAG</sequence>
<dbReference type="InterPro" id="IPR036409">
    <property type="entry name" value="Aldolase_II/adducin_N_sf"/>
</dbReference>
<dbReference type="PANTHER" id="PTHR22789">
    <property type="entry name" value="FUCULOSE PHOSPHATE ALDOLASE"/>
    <property type="match status" value="1"/>
</dbReference>
<dbReference type="Gene3D" id="3.40.225.10">
    <property type="entry name" value="Class II aldolase/adducin N-terminal domain"/>
    <property type="match status" value="1"/>
</dbReference>
<protein>
    <submittedName>
        <fullName evidence="4">Class II aldolase/adducin N-terminal domain-containing protein</fullName>
    </submittedName>
</protein>
<dbReference type="GO" id="GO:0046872">
    <property type="term" value="F:metal ion binding"/>
    <property type="evidence" value="ECO:0007669"/>
    <property type="project" value="UniProtKB-KW"/>
</dbReference>